<evidence type="ECO:0000313" key="1">
    <source>
        <dbReference type="EMBL" id="VDP63325.1"/>
    </source>
</evidence>
<sequence length="375" mass="42330">MIKVKIDGLKPDGTFTTQLGENASIMCTAVDSNTDETVQDVIIGWDIRRSNGAIINLGILADQVMQESNKLQFYSMKSLNSFADDIHGRCIVYRGNQIYRSDYFKIKVSTLPKEVDVEGDGRILVRLVDISPTDRKILLKSGESETIRCIGIDARTGDRVDDLNYGWDYYYTQYETSSSSTTSPFRGSLGPLVSKLEESPDGYLSILLNDDLTQKDGAYLRCRLSNGTSIYTSPYYRLVTETDEEVSEVIPDMTTRKPAENVIYLWDFQEPGVHHPKGDFQFIQNQLTITNLDSLSGTVKGRCKVSYEGSNKWDSSPDFLIHLEKDIIEPESKPPTLDDVEKLKEYEESIKRKGIKEADGKYLSIISTVKLKLMI</sequence>
<gene>
    <name evidence="1" type="ORF">SMTD_LOCUS13355</name>
</gene>
<dbReference type="EMBL" id="UZAL01033414">
    <property type="protein sequence ID" value="VDP63325.1"/>
    <property type="molecule type" value="Genomic_DNA"/>
</dbReference>
<protein>
    <submittedName>
        <fullName evidence="1">Uncharacterized protein</fullName>
    </submittedName>
</protein>
<proteinExistence type="predicted"/>
<dbReference type="Proteomes" id="UP000269396">
    <property type="component" value="Unassembled WGS sequence"/>
</dbReference>
<organism evidence="1 2">
    <name type="scientific">Schistosoma mattheei</name>
    <dbReference type="NCBI Taxonomy" id="31246"/>
    <lineage>
        <taxon>Eukaryota</taxon>
        <taxon>Metazoa</taxon>
        <taxon>Spiralia</taxon>
        <taxon>Lophotrochozoa</taxon>
        <taxon>Platyhelminthes</taxon>
        <taxon>Trematoda</taxon>
        <taxon>Digenea</taxon>
        <taxon>Strigeidida</taxon>
        <taxon>Schistosomatoidea</taxon>
        <taxon>Schistosomatidae</taxon>
        <taxon>Schistosoma</taxon>
    </lineage>
</organism>
<evidence type="ECO:0000313" key="2">
    <source>
        <dbReference type="Proteomes" id="UP000269396"/>
    </source>
</evidence>
<reference evidence="1 2" key="1">
    <citation type="submission" date="2018-11" db="EMBL/GenBank/DDBJ databases">
        <authorList>
            <consortium name="Pathogen Informatics"/>
        </authorList>
    </citation>
    <scope>NUCLEOTIDE SEQUENCE [LARGE SCALE GENOMIC DNA]</scope>
    <source>
        <strain>Denwood</strain>
        <strain evidence="2">Zambia</strain>
    </source>
</reference>
<name>A0A3P8G8N6_9TREM</name>
<keyword evidence="2" id="KW-1185">Reference proteome</keyword>
<dbReference type="AlphaFoldDB" id="A0A3P8G8N6"/>
<accession>A0A3P8G8N6</accession>